<dbReference type="InterPro" id="IPR058348">
    <property type="entry name" value="DUF8035"/>
</dbReference>
<protein>
    <recommendedName>
        <fullName evidence="2">DUF8035 domain-containing protein</fullName>
    </recommendedName>
</protein>
<dbReference type="EMBL" id="CALLCH030000019">
    <property type="protein sequence ID" value="CAI4218985.1"/>
    <property type="molecule type" value="Genomic_DNA"/>
</dbReference>
<dbReference type="Proteomes" id="UP000838763">
    <property type="component" value="Unassembled WGS sequence"/>
</dbReference>
<comment type="caution">
    <text evidence="3">The sequence shown here is derived from an EMBL/GenBank/DDBJ whole genome shotgun (WGS) entry which is preliminary data.</text>
</comment>
<evidence type="ECO:0000256" key="1">
    <source>
        <dbReference type="SAM" id="MobiDB-lite"/>
    </source>
</evidence>
<sequence>MSDHTSTLTAIDAVSASALTLYYRAKQAGPDLDNVVPVIHSLSTALKHLKFEADDPDSVLNSPRGPVYYRQLNPAIEDCDFTLHQLGTVLSKYESGAISGSDQHDILALIRKKLDEQKLQVELFLDTVQLQSPIKTSAGLACSNPESLEAIKDKVDTIARKIFARKDSGFVDDDNVLWERFRDELIQEGFSPEVLRKHKEVLRAYIRELESSGTLDNGLPVSVRGLLEKGRPHPQELPYLTMSPTSYSQPPPLALLAVIGDWALEKRASGSDHGSPNFDSFRTLISTHDLLNTDLPTQFSGMYVSPAVMQAIQSYNSSPPRVSQDGLNPDQNGNEIPLDATWTKIKRSLVSLLVLDRAGVRYEARPDFVAVLGVLSREQVQDFARQSEEVRAARNRAAAGRPYSHPAPPEAKFRCTSDTSEETRNARPDYKTADAQSDDKGTKSYPFIVHPPAEKDEAQSPSSTVKPKPILKNKNENRVHFGPNPYETRADDDSTSPRRPKDQDKPKRRSRGGDALYAAGLGGAAASLMSVLAEAAASL</sequence>
<evidence type="ECO:0000259" key="2">
    <source>
        <dbReference type="Pfam" id="PF26118"/>
    </source>
</evidence>
<dbReference type="AlphaFoldDB" id="A0A9P1HAK4"/>
<dbReference type="PANTHER" id="PTHR42081:SF2">
    <property type="entry name" value="NIPPED-B-LIKE PROTEIN B"/>
    <property type="match status" value="1"/>
</dbReference>
<proteinExistence type="predicted"/>
<dbReference type="Pfam" id="PF26118">
    <property type="entry name" value="DUF8035"/>
    <property type="match status" value="1"/>
</dbReference>
<dbReference type="PANTHER" id="PTHR42081">
    <property type="entry name" value="ZINC FINGER PROTEIN DHHC DOMAIN CONTAINING PROTEIN"/>
    <property type="match status" value="1"/>
</dbReference>
<accession>A0A9P1HAK4</accession>
<dbReference type="OrthoDB" id="5226662at2759"/>
<keyword evidence="4" id="KW-1185">Reference proteome</keyword>
<organism evidence="3 4">
    <name type="scientific">Parascedosporium putredinis</name>
    <dbReference type="NCBI Taxonomy" id="1442378"/>
    <lineage>
        <taxon>Eukaryota</taxon>
        <taxon>Fungi</taxon>
        <taxon>Dikarya</taxon>
        <taxon>Ascomycota</taxon>
        <taxon>Pezizomycotina</taxon>
        <taxon>Sordariomycetes</taxon>
        <taxon>Hypocreomycetidae</taxon>
        <taxon>Microascales</taxon>
        <taxon>Microascaceae</taxon>
        <taxon>Parascedosporium</taxon>
    </lineage>
</organism>
<reference evidence="3" key="1">
    <citation type="submission" date="2022-11" db="EMBL/GenBank/DDBJ databases">
        <authorList>
            <person name="Scott C."/>
            <person name="Bruce N."/>
        </authorList>
    </citation>
    <scope>NUCLEOTIDE SEQUENCE</scope>
</reference>
<evidence type="ECO:0000313" key="3">
    <source>
        <dbReference type="EMBL" id="CAI4218985.1"/>
    </source>
</evidence>
<feature type="region of interest" description="Disordered" evidence="1">
    <location>
        <begin position="391"/>
        <end position="515"/>
    </location>
</feature>
<feature type="compositionally biased region" description="Basic and acidic residues" evidence="1">
    <location>
        <begin position="488"/>
        <end position="505"/>
    </location>
</feature>
<gene>
    <name evidence="3" type="ORF">PPNO1_LOCUS8557</name>
</gene>
<evidence type="ECO:0000313" key="4">
    <source>
        <dbReference type="Proteomes" id="UP000838763"/>
    </source>
</evidence>
<feature type="domain" description="DUF8035" evidence="2">
    <location>
        <begin position="339"/>
        <end position="393"/>
    </location>
</feature>
<name>A0A9P1HAK4_9PEZI</name>
<feature type="compositionally biased region" description="Basic and acidic residues" evidence="1">
    <location>
        <begin position="411"/>
        <end position="442"/>
    </location>
</feature>